<dbReference type="GO" id="GO:0031419">
    <property type="term" value="F:cobalamin binding"/>
    <property type="evidence" value="ECO:0007669"/>
    <property type="project" value="InterPro"/>
</dbReference>
<dbReference type="CDD" id="cd02068">
    <property type="entry name" value="radical_SAM_B12_BD"/>
    <property type="match status" value="1"/>
</dbReference>
<dbReference type="SUPFAM" id="SSF102114">
    <property type="entry name" value="Radical SAM enzymes"/>
    <property type="match status" value="1"/>
</dbReference>
<dbReference type="Pfam" id="PF04055">
    <property type="entry name" value="Radical_SAM"/>
    <property type="match status" value="1"/>
</dbReference>
<evidence type="ECO:0000256" key="5">
    <source>
        <dbReference type="ARBA" id="ARBA00023014"/>
    </source>
</evidence>
<evidence type="ECO:0000259" key="7">
    <source>
        <dbReference type="PROSITE" id="PS51918"/>
    </source>
</evidence>
<dbReference type="Pfam" id="PF02310">
    <property type="entry name" value="B12-binding"/>
    <property type="match status" value="1"/>
</dbReference>
<dbReference type="InterPro" id="IPR023404">
    <property type="entry name" value="rSAM_horseshoe"/>
</dbReference>
<dbReference type="PANTHER" id="PTHR43409:SF16">
    <property type="entry name" value="SLR0320 PROTEIN"/>
    <property type="match status" value="1"/>
</dbReference>
<dbReference type="GO" id="GO:0005829">
    <property type="term" value="C:cytosol"/>
    <property type="evidence" value="ECO:0007669"/>
    <property type="project" value="TreeGrafter"/>
</dbReference>
<keyword evidence="3" id="KW-0479">Metal-binding</keyword>
<evidence type="ECO:0000313" key="9">
    <source>
        <dbReference type="Proteomes" id="UP000284676"/>
    </source>
</evidence>
<dbReference type="PANTHER" id="PTHR43409">
    <property type="entry name" value="ANAEROBIC MAGNESIUM-PROTOPORPHYRIN IX MONOMETHYL ESTER CYCLASE-RELATED"/>
    <property type="match status" value="1"/>
</dbReference>
<dbReference type="SMART" id="SM00729">
    <property type="entry name" value="Elp3"/>
    <property type="match status" value="1"/>
</dbReference>
<dbReference type="GO" id="GO:0003824">
    <property type="term" value="F:catalytic activity"/>
    <property type="evidence" value="ECO:0007669"/>
    <property type="project" value="InterPro"/>
</dbReference>
<comment type="caution">
    <text evidence="8">The sequence shown here is derived from an EMBL/GenBank/DDBJ whole genome shotgun (WGS) entry which is preliminary data.</text>
</comment>
<comment type="cofactor">
    <cofactor evidence="1">
        <name>[4Fe-4S] cluster</name>
        <dbReference type="ChEBI" id="CHEBI:49883"/>
    </cofactor>
</comment>
<dbReference type="Gene3D" id="3.80.30.20">
    <property type="entry name" value="tm_1862 like domain"/>
    <property type="match status" value="1"/>
</dbReference>
<gene>
    <name evidence="8" type="ORF">DW663_11660</name>
</gene>
<dbReference type="PROSITE" id="PS51918">
    <property type="entry name" value="RADICAL_SAM"/>
    <property type="match status" value="1"/>
</dbReference>
<dbReference type="InterPro" id="IPR007197">
    <property type="entry name" value="rSAM"/>
</dbReference>
<dbReference type="SFLD" id="SFLDG01123">
    <property type="entry name" value="methyltransferase_(Class_B)"/>
    <property type="match status" value="1"/>
</dbReference>
<dbReference type="Gene3D" id="3.40.50.280">
    <property type="entry name" value="Cobalamin-binding domain"/>
    <property type="match status" value="1"/>
</dbReference>
<dbReference type="InterPro" id="IPR051198">
    <property type="entry name" value="BchE-like"/>
</dbReference>
<dbReference type="Proteomes" id="UP000284676">
    <property type="component" value="Unassembled WGS sequence"/>
</dbReference>
<dbReference type="SUPFAM" id="SSF52242">
    <property type="entry name" value="Cobalamin (vitamin B12)-binding domain"/>
    <property type="match status" value="1"/>
</dbReference>
<dbReference type="AlphaFoldDB" id="A0A414PN76"/>
<keyword evidence="5" id="KW-0411">Iron-sulfur</keyword>
<evidence type="ECO:0000259" key="6">
    <source>
        <dbReference type="PROSITE" id="PS51332"/>
    </source>
</evidence>
<dbReference type="Pfam" id="PF13311">
    <property type="entry name" value="DUF4080"/>
    <property type="match status" value="1"/>
</dbReference>
<accession>A0A414PN76</accession>
<dbReference type="PROSITE" id="PS51332">
    <property type="entry name" value="B12_BINDING"/>
    <property type="match status" value="1"/>
</dbReference>
<evidence type="ECO:0000313" key="8">
    <source>
        <dbReference type="EMBL" id="RHF69978.1"/>
    </source>
</evidence>
<keyword evidence="2" id="KW-0949">S-adenosyl-L-methionine</keyword>
<dbReference type="InterPro" id="IPR006638">
    <property type="entry name" value="Elp3/MiaA/NifB-like_rSAM"/>
</dbReference>
<evidence type="ECO:0000256" key="1">
    <source>
        <dbReference type="ARBA" id="ARBA00001966"/>
    </source>
</evidence>
<dbReference type="GO" id="GO:0046872">
    <property type="term" value="F:metal ion binding"/>
    <property type="evidence" value="ECO:0007669"/>
    <property type="project" value="UniProtKB-KW"/>
</dbReference>
<dbReference type="InterPro" id="IPR058240">
    <property type="entry name" value="rSAM_sf"/>
</dbReference>
<dbReference type="RefSeq" id="WP_118234685.1">
    <property type="nucleotide sequence ID" value="NZ_QRHL01000033.1"/>
</dbReference>
<sequence>MKKIVLTAINSQYVHLNVAVRYLKKYVEKNSEIKLDIYETNINNQLINIIKDLFEMQPDMIVFSTYIWNKEYVFSLSKELKKILPNVKIALGGPEVSYEWEKTMRENEEIDYIFTGEGEKILLNFFTQDISQVKGVVYRVDEEIKYNGIEPLIDNLDIIPFPYDEEELQDRTKIFYYESSRGCPFNCSYCMSSIDKSVRYYSIERTKEDLKRFIDSPIKLLKFVDRTFNLSKEKYMAIWKFLLENYREGITFHFEINANIFDEETLDFLETVPKGYFQFEIGVQTIDAQAMKSIGRVNNLEKLEHNIRKISKNIHLHLDLIAGLPYETYEKFRYSFDYVHSMKPEMIQLGFLKLLKGTKMYEEREKYNYKYFSKPPYEVFSNDFISFAEIVKLKNLEKVLDFYYNSEKFPESVQWLIENHYESAFSFYEDIADYFDKKGYLKVSHRESTLFTLLYEFYLEKNFKERDIFVEYLKYDYLMLGKTGFYPEWFKSEKDGELYDEIIREGNYKSIREGHKNSELERFSYNIFTEEFEDIYVFFDYRNKATRVIKNNREEK</sequence>
<dbReference type="InterPro" id="IPR036724">
    <property type="entry name" value="Cobalamin-bd_sf"/>
</dbReference>
<dbReference type="SFLD" id="SFLDG01082">
    <property type="entry name" value="B12-binding_domain_containing"/>
    <property type="match status" value="1"/>
</dbReference>
<feature type="domain" description="Radical SAM core" evidence="7">
    <location>
        <begin position="169"/>
        <end position="397"/>
    </location>
</feature>
<evidence type="ECO:0000256" key="4">
    <source>
        <dbReference type="ARBA" id="ARBA00023004"/>
    </source>
</evidence>
<name>A0A414PN76_FUSMR</name>
<dbReference type="EMBL" id="QRHL01000033">
    <property type="protein sequence ID" value="RHF69978.1"/>
    <property type="molecule type" value="Genomic_DNA"/>
</dbReference>
<evidence type="ECO:0000256" key="3">
    <source>
        <dbReference type="ARBA" id="ARBA00022723"/>
    </source>
</evidence>
<dbReference type="GO" id="GO:0051539">
    <property type="term" value="F:4 iron, 4 sulfur cluster binding"/>
    <property type="evidence" value="ECO:0007669"/>
    <property type="project" value="UniProtKB-KW"/>
</dbReference>
<feature type="domain" description="B12-binding" evidence="6">
    <location>
        <begin position="2"/>
        <end position="136"/>
    </location>
</feature>
<evidence type="ECO:0000256" key="2">
    <source>
        <dbReference type="ARBA" id="ARBA00022691"/>
    </source>
</evidence>
<dbReference type="SFLD" id="SFLDS00029">
    <property type="entry name" value="Radical_SAM"/>
    <property type="match status" value="1"/>
</dbReference>
<proteinExistence type="predicted"/>
<dbReference type="InterPro" id="IPR006158">
    <property type="entry name" value="Cobalamin-bd"/>
</dbReference>
<keyword evidence="4" id="KW-0408">Iron</keyword>
<reference evidence="8 9" key="1">
    <citation type="submission" date="2018-08" db="EMBL/GenBank/DDBJ databases">
        <title>A genome reference for cultivated species of the human gut microbiota.</title>
        <authorList>
            <person name="Zou Y."/>
            <person name="Xue W."/>
            <person name="Luo G."/>
        </authorList>
    </citation>
    <scope>NUCLEOTIDE SEQUENCE [LARGE SCALE GENOMIC DNA]</scope>
    <source>
        <strain evidence="8 9">AM25-1</strain>
    </source>
</reference>
<protein>
    <submittedName>
        <fullName evidence="8">DUF4080 domain-containing protein</fullName>
    </submittedName>
</protein>
<organism evidence="8 9">
    <name type="scientific">Fusobacterium mortiferum</name>
    <dbReference type="NCBI Taxonomy" id="850"/>
    <lineage>
        <taxon>Bacteria</taxon>
        <taxon>Fusobacteriati</taxon>
        <taxon>Fusobacteriota</taxon>
        <taxon>Fusobacteriia</taxon>
        <taxon>Fusobacteriales</taxon>
        <taxon>Fusobacteriaceae</taxon>
        <taxon>Fusobacterium</taxon>
    </lineage>
</organism>
<dbReference type="InterPro" id="IPR034466">
    <property type="entry name" value="Methyltransferase_Class_B"/>
</dbReference>
<dbReference type="InterPro" id="IPR025288">
    <property type="entry name" value="DUF4080"/>
</dbReference>